<dbReference type="CDD" id="cd08771">
    <property type="entry name" value="DLP_1"/>
    <property type="match status" value="1"/>
</dbReference>
<dbReference type="Gene3D" id="3.40.50.300">
    <property type="entry name" value="P-loop containing nucleotide triphosphate hydrolases"/>
    <property type="match status" value="1"/>
</dbReference>
<accession>A0A9P9W7F4</accession>
<dbReference type="InterPro" id="IPR020850">
    <property type="entry name" value="GED_dom"/>
</dbReference>
<dbReference type="SMART" id="SM00053">
    <property type="entry name" value="DYNc"/>
    <property type="match status" value="1"/>
</dbReference>
<dbReference type="GO" id="GO:0005874">
    <property type="term" value="C:microtubule"/>
    <property type="evidence" value="ECO:0007669"/>
    <property type="project" value="TreeGrafter"/>
</dbReference>
<feature type="compositionally biased region" description="Basic and acidic residues" evidence="1">
    <location>
        <begin position="1"/>
        <end position="14"/>
    </location>
</feature>
<proteinExistence type="predicted"/>
<comment type="caution">
    <text evidence="3">The sequence shown here is derived from an EMBL/GenBank/DDBJ whole genome shotgun (WGS) entry which is preliminary data.</text>
</comment>
<sequence>MEMWSRHSDHKGRDVTPVSSRSESVQQSFMHQSFTDIGMKLKACNDSLRELQKLGISHVAQLPDLVMVGDQSAGKSSLMSSLAELDLPRSGGVCTRCPIHIRLSRDNRWSCKVSLQIDYDYQPRGAVRSSDITQNNPFPPWTKKPRVVEHFKSIDFEERLQTEEVLRWAQVAILNPNHASNIFVPGEGAYARDNVLQAAADATEAQFSPNIVALEMKGPNLPDLSFYDLPGVFSTPAREEDEYLVQVVRNLSSEYICRSQAIILWALPISNDPETSISLGLIRAAKAQERTVGVLTKADMIRLEDTQQWLSVLRGEKHLVGRGYFVTSRPALPNDGNMDRLNHWEEQLFTGNEQCWPPEFHEFSDRCGVEALKTFLLKCLGEAFSRGLPATKNKVRAHLADIRDKLSELPALPHNVEHEVRKGLYDFNDAVKRAVKDKDFQAEWNKLNECFQACLLTIKPTCKVAPGPDEPTRYREHKNGVVETLDNPNSVDTPSRKRPRPSGHTIRTTPKRSRAEEPGMSLVQQEGGSLGIPSAWCTTPMPGGKVTELGPFRDFAEIGRQGLDLQMIRNKITRHQRAGQPAGIVSSKVYDSLVIGAITKWKKPLELYISLTMELFKSTVRNALEKSMATLSKRAIFKAADAQLMVYIEKMEMFQRAKVEEPFDDETYQICTTNNAAFKKYKEAELETLKRHRAIEILIHAGILDADYKVLPLERMSEEERDIERDGISKGLLKLEPEEFATEIKVAATVGGYYSLAAMRFVESVTLSLISKFSRAVDSNSLHQDLTANLGLNQADDTTFTRLMEEDVEISNERERLIKEERKLSQAMQCIDNLDLVPPDSISENVV</sequence>
<dbReference type="Gene3D" id="1.20.120.1240">
    <property type="entry name" value="Dynamin, middle domain"/>
    <property type="match status" value="1"/>
</dbReference>
<feature type="region of interest" description="Disordered" evidence="1">
    <location>
        <begin position="1"/>
        <end position="24"/>
    </location>
</feature>
<feature type="domain" description="GED" evidence="2">
    <location>
        <begin position="743"/>
        <end position="839"/>
    </location>
</feature>
<dbReference type="GO" id="GO:0031623">
    <property type="term" value="P:receptor internalization"/>
    <property type="evidence" value="ECO:0007669"/>
    <property type="project" value="TreeGrafter"/>
</dbReference>
<dbReference type="GO" id="GO:0005525">
    <property type="term" value="F:GTP binding"/>
    <property type="evidence" value="ECO:0007669"/>
    <property type="project" value="InterPro"/>
</dbReference>
<evidence type="ECO:0000259" key="2">
    <source>
        <dbReference type="PROSITE" id="PS51388"/>
    </source>
</evidence>
<evidence type="ECO:0000256" key="1">
    <source>
        <dbReference type="SAM" id="MobiDB-lite"/>
    </source>
</evidence>
<gene>
    <name evidence="3" type="ORF">JX265_014016</name>
</gene>
<evidence type="ECO:0000313" key="3">
    <source>
        <dbReference type="EMBL" id="KAI1846938.1"/>
    </source>
</evidence>
<organism evidence="3 4">
    <name type="scientific">Neoarthrinium moseri</name>
    <dbReference type="NCBI Taxonomy" id="1658444"/>
    <lineage>
        <taxon>Eukaryota</taxon>
        <taxon>Fungi</taxon>
        <taxon>Dikarya</taxon>
        <taxon>Ascomycota</taxon>
        <taxon>Pezizomycotina</taxon>
        <taxon>Sordariomycetes</taxon>
        <taxon>Xylariomycetidae</taxon>
        <taxon>Amphisphaeriales</taxon>
        <taxon>Apiosporaceae</taxon>
        <taxon>Neoarthrinium</taxon>
    </lineage>
</organism>
<dbReference type="InterPro" id="IPR001401">
    <property type="entry name" value="Dynamin_GTPase"/>
</dbReference>
<dbReference type="PROSITE" id="PS51388">
    <property type="entry name" value="GED"/>
    <property type="match status" value="1"/>
</dbReference>
<dbReference type="Proteomes" id="UP000829685">
    <property type="component" value="Unassembled WGS sequence"/>
</dbReference>
<dbReference type="InterPro" id="IPR022812">
    <property type="entry name" value="Dynamin"/>
</dbReference>
<dbReference type="PANTHER" id="PTHR11566:SF131">
    <property type="entry name" value="GTPASE, PUTATIVE (AFU_ORTHOLOGUE AFUA_6G07630)-RELATED"/>
    <property type="match status" value="1"/>
</dbReference>
<dbReference type="InterPro" id="IPR045063">
    <property type="entry name" value="Dynamin_N"/>
</dbReference>
<feature type="compositionally biased region" description="Basic and acidic residues" evidence="1">
    <location>
        <begin position="470"/>
        <end position="480"/>
    </location>
</feature>
<dbReference type="GO" id="GO:0005737">
    <property type="term" value="C:cytoplasm"/>
    <property type="evidence" value="ECO:0007669"/>
    <property type="project" value="TreeGrafter"/>
</dbReference>
<feature type="region of interest" description="Disordered" evidence="1">
    <location>
        <begin position="467"/>
        <end position="529"/>
    </location>
</feature>
<dbReference type="AlphaFoldDB" id="A0A9P9W7F4"/>
<protein>
    <recommendedName>
        <fullName evidence="2">GED domain-containing protein</fullName>
    </recommendedName>
</protein>
<dbReference type="Pfam" id="PF00350">
    <property type="entry name" value="Dynamin_N"/>
    <property type="match status" value="1"/>
</dbReference>
<reference evidence="3" key="1">
    <citation type="submission" date="2021-03" db="EMBL/GenBank/DDBJ databases">
        <title>Revisited historic fungal species revealed as producer of novel bioactive compounds through whole genome sequencing and comparative genomics.</title>
        <authorList>
            <person name="Vignolle G.A."/>
            <person name="Hochenegger N."/>
            <person name="Mach R.L."/>
            <person name="Mach-Aigner A.R."/>
            <person name="Javad Rahimi M."/>
            <person name="Salim K.A."/>
            <person name="Chan C.M."/>
            <person name="Lim L.B.L."/>
            <person name="Cai F."/>
            <person name="Druzhinina I.S."/>
            <person name="U'Ren J.M."/>
            <person name="Derntl C."/>
        </authorList>
    </citation>
    <scope>NUCLEOTIDE SEQUENCE</scope>
    <source>
        <strain evidence="3">TUCIM 5799</strain>
    </source>
</reference>
<dbReference type="SUPFAM" id="SSF52540">
    <property type="entry name" value="P-loop containing nucleoside triphosphate hydrolases"/>
    <property type="match status" value="1"/>
</dbReference>
<dbReference type="EMBL" id="JAFIMR010000120">
    <property type="protein sequence ID" value="KAI1846938.1"/>
    <property type="molecule type" value="Genomic_DNA"/>
</dbReference>
<keyword evidence="4" id="KW-1185">Reference proteome</keyword>
<name>A0A9P9W7F4_9PEZI</name>
<dbReference type="GO" id="GO:0003924">
    <property type="term" value="F:GTPase activity"/>
    <property type="evidence" value="ECO:0007669"/>
    <property type="project" value="InterPro"/>
</dbReference>
<dbReference type="PANTHER" id="PTHR11566">
    <property type="entry name" value="DYNAMIN"/>
    <property type="match status" value="1"/>
</dbReference>
<evidence type="ECO:0000313" key="4">
    <source>
        <dbReference type="Proteomes" id="UP000829685"/>
    </source>
</evidence>
<dbReference type="PRINTS" id="PR00195">
    <property type="entry name" value="DYNAMIN"/>
</dbReference>
<dbReference type="GO" id="GO:0008017">
    <property type="term" value="F:microtubule binding"/>
    <property type="evidence" value="ECO:0007669"/>
    <property type="project" value="TreeGrafter"/>
</dbReference>
<dbReference type="InterPro" id="IPR027417">
    <property type="entry name" value="P-loop_NTPase"/>
</dbReference>
<dbReference type="GO" id="GO:0005886">
    <property type="term" value="C:plasma membrane"/>
    <property type="evidence" value="ECO:0007669"/>
    <property type="project" value="TreeGrafter"/>
</dbReference>